<protein>
    <submittedName>
        <fullName evidence="1">Uncharacterized protein</fullName>
    </submittedName>
</protein>
<sequence>MDKKQQAERIQKITRTIALRATELSPEDRSAFIQDEIAKVREAFRQTYEADERLTASAMAFVDKMDEWIQALVIALEMDGGEHRSA</sequence>
<organism evidence="1 2">
    <name type="scientific">Microvirga aerophila</name>
    <dbReference type="NCBI Taxonomy" id="670291"/>
    <lineage>
        <taxon>Bacteria</taxon>
        <taxon>Pseudomonadati</taxon>
        <taxon>Pseudomonadota</taxon>
        <taxon>Alphaproteobacteria</taxon>
        <taxon>Hyphomicrobiales</taxon>
        <taxon>Methylobacteriaceae</taxon>
        <taxon>Microvirga</taxon>
    </lineage>
</organism>
<evidence type="ECO:0000313" key="1">
    <source>
        <dbReference type="EMBL" id="GEO16882.1"/>
    </source>
</evidence>
<dbReference type="AlphaFoldDB" id="A0A512BY45"/>
<dbReference type="EMBL" id="BJYU01000079">
    <property type="protein sequence ID" value="GEO16882.1"/>
    <property type="molecule type" value="Genomic_DNA"/>
</dbReference>
<dbReference type="Proteomes" id="UP000321085">
    <property type="component" value="Unassembled WGS sequence"/>
</dbReference>
<comment type="caution">
    <text evidence="1">The sequence shown here is derived from an EMBL/GenBank/DDBJ whole genome shotgun (WGS) entry which is preliminary data.</text>
</comment>
<dbReference type="RefSeq" id="WP_147022113.1">
    <property type="nucleotide sequence ID" value="NZ_BJYU01000079.1"/>
</dbReference>
<proteinExistence type="predicted"/>
<accession>A0A512BY45</accession>
<evidence type="ECO:0000313" key="2">
    <source>
        <dbReference type="Proteomes" id="UP000321085"/>
    </source>
</evidence>
<reference evidence="1 2" key="1">
    <citation type="submission" date="2019-07" db="EMBL/GenBank/DDBJ databases">
        <title>Whole genome shotgun sequence of Microvirga aerophila NBRC 106136.</title>
        <authorList>
            <person name="Hosoyama A."/>
            <person name="Uohara A."/>
            <person name="Ohji S."/>
            <person name="Ichikawa N."/>
        </authorList>
    </citation>
    <scope>NUCLEOTIDE SEQUENCE [LARGE SCALE GENOMIC DNA]</scope>
    <source>
        <strain evidence="1 2">NBRC 106136</strain>
    </source>
</reference>
<name>A0A512BY45_9HYPH</name>
<gene>
    <name evidence="1" type="ORF">MAE02_45780</name>
</gene>
<keyword evidence="2" id="KW-1185">Reference proteome</keyword>